<evidence type="ECO:0000313" key="2">
    <source>
        <dbReference type="EMBL" id="MFC0632969.1"/>
    </source>
</evidence>
<protein>
    <submittedName>
        <fullName evidence="2">Ligase-associated DNA damage response endonuclease PdeM</fullName>
        <ecNumber evidence="2">3.1.-.-</ecNumber>
    </submittedName>
</protein>
<dbReference type="InterPro" id="IPR029052">
    <property type="entry name" value="Metallo-depent_PP-like"/>
</dbReference>
<dbReference type="GO" id="GO:0004519">
    <property type="term" value="F:endonuclease activity"/>
    <property type="evidence" value="ECO:0007669"/>
    <property type="project" value="UniProtKB-KW"/>
</dbReference>
<dbReference type="InterPro" id="IPR026336">
    <property type="entry name" value="PdeM-like"/>
</dbReference>
<organism evidence="2 3">
    <name type="scientific">Brevundimonas balnearis</name>
    <dbReference type="NCBI Taxonomy" id="1572858"/>
    <lineage>
        <taxon>Bacteria</taxon>
        <taxon>Pseudomonadati</taxon>
        <taxon>Pseudomonadota</taxon>
        <taxon>Alphaproteobacteria</taxon>
        <taxon>Caulobacterales</taxon>
        <taxon>Caulobacteraceae</taxon>
        <taxon>Brevundimonas</taxon>
    </lineage>
</organism>
<dbReference type="InterPro" id="IPR004843">
    <property type="entry name" value="Calcineurin-like_PHP"/>
</dbReference>
<dbReference type="EC" id="3.1.-.-" evidence="2"/>
<evidence type="ECO:0000259" key="1">
    <source>
        <dbReference type="Pfam" id="PF00149"/>
    </source>
</evidence>
<keyword evidence="2" id="KW-0255">Endonuclease</keyword>
<dbReference type="RefSeq" id="WP_376834386.1">
    <property type="nucleotide sequence ID" value="NZ_JBHLSW010000003.1"/>
</dbReference>
<dbReference type="PANTHER" id="PTHR39323">
    <property type="entry name" value="BLR1149 PROTEIN"/>
    <property type="match status" value="1"/>
</dbReference>
<dbReference type="SUPFAM" id="SSF56300">
    <property type="entry name" value="Metallo-dependent phosphatases"/>
    <property type="match status" value="1"/>
</dbReference>
<dbReference type="Proteomes" id="UP001589906">
    <property type="component" value="Unassembled WGS sequence"/>
</dbReference>
<dbReference type="PANTHER" id="PTHR39323:SF1">
    <property type="entry name" value="BLR1149 PROTEIN"/>
    <property type="match status" value="1"/>
</dbReference>
<keyword evidence="2" id="KW-0378">Hydrolase</keyword>
<dbReference type="GO" id="GO:0016787">
    <property type="term" value="F:hydrolase activity"/>
    <property type="evidence" value="ECO:0007669"/>
    <property type="project" value="UniProtKB-KW"/>
</dbReference>
<dbReference type="InterPro" id="IPR024173">
    <property type="entry name" value="Pesterase_MJ0037-like"/>
</dbReference>
<gene>
    <name evidence="2" type="primary">pdeM</name>
    <name evidence="2" type="ORF">ACFFGE_03635</name>
</gene>
<keyword evidence="2" id="KW-0540">Nuclease</keyword>
<dbReference type="GO" id="GO:0016874">
    <property type="term" value="F:ligase activity"/>
    <property type="evidence" value="ECO:0007669"/>
    <property type="project" value="UniProtKB-KW"/>
</dbReference>
<keyword evidence="3" id="KW-1185">Reference proteome</keyword>
<dbReference type="Pfam" id="PF00149">
    <property type="entry name" value="Metallophos"/>
    <property type="match status" value="1"/>
</dbReference>
<dbReference type="PIRSF" id="PIRSF000887">
    <property type="entry name" value="Pesterase_MJ0037"/>
    <property type="match status" value="1"/>
</dbReference>
<name>A0ABV6R023_9CAUL</name>
<evidence type="ECO:0000313" key="3">
    <source>
        <dbReference type="Proteomes" id="UP001589906"/>
    </source>
</evidence>
<proteinExistence type="predicted"/>
<dbReference type="EMBL" id="JBHLSW010000003">
    <property type="protein sequence ID" value="MFC0632969.1"/>
    <property type="molecule type" value="Genomic_DNA"/>
</dbReference>
<keyword evidence="2" id="KW-0436">Ligase</keyword>
<accession>A0ABV6R023</accession>
<dbReference type="Gene3D" id="3.60.21.10">
    <property type="match status" value="1"/>
</dbReference>
<reference evidence="2 3" key="1">
    <citation type="submission" date="2024-09" db="EMBL/GenBank/DDBJ databases">
        <authorList>
            <person name="Sun Q."/>
            <person name="Mori K."/>
        </authorList>
    </citation>
    <scope>NUCLEOTIDE SEQUENCE [LARGE SCALE GENOMIC DNA]</scope>
    <source>
        <strain evidence="2 3">NCAIM B.02621</strain>
    </source>
</reference>
<dbReference type="NCBIfam" id="TIGR04123">
    <property type="entry name" value="P_estr_lig_assc"/>
    <property type="match status" value="1"/>
</dbReference>
<sequence length="243" mass="25953">MNAALRQTLSPYRHPCGGLKVTVAGEACVLRCSGALWVPAHRTLIASDLHLEKGSAFAVRGQMLPPYDSPATLAKLEAEIEDLGPATIVLLGDSFHDARAVERLGEAEHARLTRLATGRRWIWLEGNHDLQALAGALDRLTGEVVTTLRVGALHLIHEPQPGEAVGEVAGHLHPAARVAAYGRGVRRPCFVTDGRRIILPAFGAFTGGLDVRHAAITGLFSAPPLVAALGREKVHALAWERLA</sequence>
<feature type="domain" description="Calcineurin-like phosphoesterase" evidence="1">
    <location>
        <begin position="42"/>
        <end position="133"/>
    </location>
</feature>
<comment type="caution">
    <text evidence="2">The sequence shown here is derived from an EMBL/GenBank/DDBJ whole genome shotgun (WGS) entry which is preliminary data.</text>
</comment>